<protein>
    <submittedName>
        <fullName evidence="1">Uncharacterized protein</fullName>
    </submittedName>
</protein>
<sequence>MIRYLFNQSLLSFKNRYDYDISYMQDILQHDLSAFLKFIGLQMMSNHSAGLAAEPIFAARLQAILWDDCGPCTQLIVNLALEAKVESHIVRAIVAGDLDTLPEPTALVVRFTRLVLAHDPEADGLREQIIHRWGRKGLIAIGYAISSSRVYPALKYTLGYGNACSCIQVQETQIVPNITTVKTATPIK</sequence>
<accession>A0ABV8V1C3</accession>
<evidence type="ECO:0000313" key="1">
    <source>
        <dbReference type="EMBL" id="MFC4361681.1"/>
    </source>
</evidence>
<comment type="caution">
    <text evidence="1">The sequence shown here is derived from an EMBL/GenBank/DDBJ whole genome shotgun (WGS) entry which is preliminary data.</text>
</comment>
<organism evidence="1 2">
    <name type="scientific">Simiduia curdlanivorans</name>
    <dbReference type="NCBI Taxonomy" id="1492769"/>
    <lineage>
        <taxon>Bacteria</taxon>
        <taxon>Pseudomonadati</taxon>
        <taxon>Pseudomonadota</taxon>
        <taxon>Gammaproteobacteria</taxon>
        <taxon>Cellvibrionales</taxon>
        <taxon>Cellvibrionaceae</taxon>
        <taxon>Simiduia</taxon>
    </lineage>
</organism>
<name>A0ABV8V1C3_9GAMM</name>
<proteinExistence type="predicted"/>
<gene>
    <name evidence="1" type="ORF">ACFOX3_05160</name>
</gene>
<dbReference type="EMBL" id="JBHSCX010000003">
    <property type="protein sequence ID" value="MFC4361681.1"/>
    <property type="molecule type" value="Genomic_DNA"/>
</dbReference>
<reference evidence="2" key="1">
    <citation type="journal article" date="2019" name="Int. J. Syst. Evol. Microbiol.">
        <title>The Global Catalogue of Microorganisms (GCM) 10K type strain sequencing project: providing services to taxonomists for standard genome sequencing and annotation.</title>
        <authorList>
            <consortium name="The Broad Institute Genomics Platform"/>
            <consortium name="The Broad Institute Genome Sequencing Center for Infectious Disease"/>
            <person name="Wu L."/>
            <person name="Ma J."/>
        </authorList>
    </citation>
    <scope>NUCLEOTIDE SEQUENCE [LARGE SCALE GENOMIC DNA]</scope>
    <source>
        <strain evidence="2">CECT 8570</strain>
    </source>
</reference>
<dbReference type="Proteomes" id="UP001595840">
    <property type="component" value="Unassembled WGS sequence"/>
</dbReference>
<evidence type="ECO:0000313" key="2">
    <source>
        <dbReference type="Proteomes" id="UP001595840"/>
    </source>
</evidence>
<keyword evidence="2" id="KW-1185">Reference proteome</keyword>
<dbReference type="RefSeq" id="WP_290259377.1">
    <property type="nucleotide sequence ID" value="NZ_JAUFQG010000004.1"/>
</dbReference>